<name>A0A537JJJ2_9BACT</name>
<dbReference type="AlphaFoldDB" id="A0A537JJJ2"/>
<dbReference type="GO" id="GO:0005829">
    <property type="term" value="C:cytosol"/>
    <property type="evidence" value="ECO:0007669"/>
    <property type="project" value="TreeGrafter"/>
</dbReference>
<dbReference type="SUPFAM" id="SSF53649">
    <property type="entry name" value="Alkaline phosphatase-like"/>
    <property type="match status" value="1"/>
</dbReference>
<protein>
    <recommendedName>
        <fullName evidence="4">Metalloenzyme domain-containing protein</fullName>
    </recommendedName>
</protein>
<feature type="domain" description="Metalloenzyme" evidence="4">
    <location>
        <begin position="201"/>
        <end position="297"/>
    </location>
</feature>
<dbReference type="EMBL" id="VBAO01000063">
    <property type="protein sequence ID" value="TMI83713.1"/>
    <property type="molecule type" value="Genomic_DNA"/>
</dbReference>
<organism evidence="5 6">
    <name type="scientific">Candidatus Segetimicrobium genomatis</name>
    <dbReference type="NCBI Taxonomy" id="2569760"/>
    <lineage>
        <taxon>Bacteria</taxon>
        <taxon>Bacillati</taxon>
        <taxon>Candidatus Sysuimicrobiota</taxon>
        <taxon>Candidatus Sysuimicrobiia</taxon>
        <taxon>Candidatus Sysuimicrobiales</taxon>
        <taxon>Candidatus Segetimicrobiaceae</taxon>
        <taxon>Candidatus Segetimicrobium</taxon>
    </lineage>
</organism>
<dbReference type="GO" id="GO:0008973">
    <property type="term" value="F:phosphopentomutase activity"/>
    <property type="evidence" value="ECO:0007669"/>
    <property type="project" value="InterPro"/>
</dbReference>
<dbReference type="PANTHER" id="PTHR21110">
    <property type="entry name" value="PHOSPHOPENTOMUTASE"/>
    <property type="match status" value="1"/>
</dbReference>
<evidence type="ECO:0000256" key="2">
    <source>
        <dbReference type="ARBA" id="ARBA00022723"/>
    </source>
</evidence>
<evidence type="ECO:0000259" key="4">
    <source>
        <dbReference type="Pfam" id="PF01676"/>
    </source>
</evidence>
<evidence type="ECO:0000313" key="5">
    <source>
        <dbReference type="EMBL" id="TMI83713.1"/>
    </source>
</evidence>
<dbReference type="Proteomes" id="UP000320048">
    <property type="component" value="Unassembled WGS sequence"/>
</dbReference>
<sequence>MLAVRILMVFVDGVGLGDPDPATNPLVRAATPTLRRLLGRPLAERAPVHTASAVLVPLDAQLGVPGLPQSGTGQAAILTGCNAPALVGRHVAAYPTRALKTLLEEQGLFIRLRRCGIATALANAYTLEYFTAVAQRRLRHAAITLNALQAGVRLRDIGDVCAGRAVYHDLTNVRLREWGHAVPVISPEDAGRHLAGLAARHPFTLFEFFQTDLAGHRRLPDPVGVVERFDRFLGATLDATDPGETMVVVTSDHGNLEDERTDGHTTNPVPALLVGAGRERVGERLRDLTDVTPACVDLLGNGGDPP</sequence>
<dbReference type="GO" id="GO:0009117">
    <property type="term" value="P:nucleotide metabolic process"/>
    <property type="evidence" value="ECO:0007669"/>
    <property type="project" value="InterPro"/>
</dbReference>
<evidence type="ECO:0000256" key="1">
    <source>
        <dbReference type="ARBA" id="ARBA00010373"/>
    </source>
</evidence>
<keyword evidence="3" id="KW-0464">Manganese</keyword>
<keyword evidence="2" id="KW-0479">Metal-binding</keyword>
<accession>A0A537JJJ2</accession>
<evidence type="ECO:0000256" key="3">
    <source>
        <dbReference type="ARBA" id="ARBA00023211"/>
    </source>
</evidence>
<dbReference type="InterPro" id="IPR006124">
    <property type="entry name" value="Metalloenzyme"/>
</dbReference>
<dbReference type="GO" id="GO:0000287">
    <property type="term" value="F:magnesium ion binding"/>
    <property type="evidence" value="ECO:0007669"/>
    <property type="project" value="InterPro"/>
</dbReference>
<dbReference type="InterPro" id="IPR010045">
    <property type="entry name" value="DeoB"/>
</dbReference>
<proteinExistence type="inferred from homology"/>
<dbReference type="Gene3D" id="3.40.720.10">
    <property type="entry name" value="Alkaline Phosphatase, subunit A"/>
    <property type="match status" value="1"/>
</dbReference>
<comment type="caution">
    <text evidence="5">The sequence shown here is derived from an EMBL/GenBank/DDBJ whole genome shotgun (WGS) entry which is preliminary data.</text>
</comment>
<dbReference type="GO" id="GO:0043094">
    <property type="term" value="P:metabolic compound salvage"/>
    <property type="evidence" value="ECO:0007669"/>
    <property type="project" value="InterPro"/>
</dbReference>
<comment type="similarity">
    <text evidence="1">Belongs to the phosphopentomutase family.</text>
</comment>
<reference evidence="5 6" key="1">
    <citation type="journal article" date="2019" name="Nat. Microbiol.">
        <title>Mediterranean grassland soil C-N compound turnover is dependent on rainfall and depth, and is mediated by genomically divergent microorganisms.</title>
        <authorList>
            <person name="Diamond S."/>
            <person name="Andeer P.F."/>
            <person name="Li Z."/>
            <person name="Crits-Christoph A."/>
            <person name="Burstein D."/>
            <person name="Anantharaman K."/>
            <person name="Lane K.R."/>
            <person name="Thomas B.C."/>
            <person name="Pan C."/>
            <person name="Northen T.R."/>
            <person name="Banfield J.F."/>
        </authorList>
    </citation>
    <scope>NUCLEOTIDE SEQUENCE [LARGE SCALE GENOMIC DNA]</scope>
    <source>
        <strain evidence="5">NP_7</strain>
    </source>
</reference>
<dbReference type="PANTHER" id="PTHR21110:SF0">
    <property type="entry name" value="PHOSPHOPENTOMUTASE"/>
    <property type="match status" value="1"/>
</dbReference>
<dbReference type="Pfam" id="PF01676">
    <property type="entry name" value="Metalloenzyme"/>
    <property type="match status" value="1"/>
</dbReference>
<dbReference type="InterPro" id="IPR017850">
    <property type="entry name" value="Alkaline_phosphatase_core_sf"/>
</dbReference>
<evidence type="ECO:0000313" key="6">
    <source>
        <dbReference type="Proteomes" id="UP000320048"/>
    </source>
</evidence>
<gene>
    <name evidence="5" type="ORF">E6H04_02410</name>
</gene>